<accession>A0A2P8HDA9</accession>
<protein>
    <submittedName>
        <fullName evidence="1">Uncharacterized protein</fullName>
    </submittedName>
</protein>
<comment type="caution">
    <text evidence="1">The sequence shown here is derived from an EMBL/GenBank/DDBJ whole genome shotgun (WGS) entry which is preliminary data.</text>
</comment>
<evidence type="ECO:0000313" key="1">
    <source>
        <dbReference type="EMBL" id="PSL44216.1"/>
    </source>
</evidence>
<proteinExistence type="predicted"/>
<dbReference type="AlphaFoldDB" id="A0A2P8HDA9"/>
<reference evidence="1 2" key="1">
    <citation type="submission" date="2018-03" db="EMBL/GenBank/DDBJ databases">
        <title>Genomic Encyclopedia of Archaeal and Bacterial Type Strains, Phase II (KMG-II): from individual species to whole genera.</title>
        <authorList>
            <person name="Goeker M."/>
        </authorList>
    </citation>
    <scope>NUCLEOTIDE SEQUENCE [LARGE SCALE GENOMIC DNA]</scope>
    <source>
        <strain evidence="1 2">DSM 24859</strain>
    </source>
</reference>
<keyword evidence="2" id="KW-1185">Reference proteome</keyword>
<dbReference type="EMBL" id="PYAW01000006">
    <property type="protein sequence ID" value="PSL44216.1"/>
    <property type="molecule type" value="Genomic_DNA"/>
</dbReference>
<name>A0A2P8HDA9_CHINA</name>
<dbReference type="Proteomes" id="UP000240971">
    <property type="component" value="Unassembled WGS sequence"/>
</dbReference>
<organism evidence="1 2">
    <name type="scientific">Chitinophaga niastensis</name>
    <dbReference type="NCBI Taxonomy" id="536980"/>
    <lineage>
        <taxon>Bacteria</taxon>
        <taxon>Pseudomonadati</taxon>
        <taxon>Bacteroidota</taxon>
        <taxon>Chitinophagia</taxon>
        <taxon>Chitinophagales</taxon>
        <taxon>Chitinophagaceae</taxon>
        <taxon>Chitinophaga</taxon>
    </lineage>
</organism>
<gene>
    <name evidence="1" type="ORF">CLV51_10681</name>
</gene>
<evidence type="ECO:0000313" key="2">
    <source>
        <dbReference type="Proteomes" id="UP000240971"/>
    </source>
</evidence>
<sequence length="36" mass="4232">MYACNLYAVLKLQKDSASNYTIKNNVYVYTKREVKV</sequence>